<reference evidence="2" key="1">
    <citation type="submission" date="2022-10" db="EMBL/GenBank/DDBJ databases">
        <title>Gaoshiqiia sediminis gen. nov., sp. nov., isolated from coastal sediment.</title>
        <authorList>
            <person name="Yu W.X."/>
            <person name="Mu D.S."/>
            <person name="Du J.Z."/>
            <person name="Liang Y.Q."/>
        </authorList>
    </citation>
    <scope>NUCLEOTIDE SEQUENCE</scope>
    <source>
        <strain evidence="2">A06</strain>
    </source>
</reference>
<feature type="domain" description="Sulfatase N-terminal" evidence="1">
    <location>
        <begin position="27"/>
        <end position="300"/>
    </location>
</feature>
<keyword evidence="3" id="KW-1185">Reference proteome</keyword>
<dbReference type="PANTHER" id="PTHR43751">
    <property type="entry name" value="SULFATASE"/>
    <property type="match status" value="1"/>
</dbReference>
<gene>
    <name evidence="2" type="ORF">N2K84_16010</name>
</gene>
<dbReference type="Proteomes" id="UP001163821">
    <property type="component" value="Unassembled WGS sequence"/>
</dbReference>
<dbReference type="InterPro" id="IPR017850">
    <property type="entry name" value="Alkaline_phosphatase_core_sf"/>
</dbReference>
<comment type="caution">
    <text evidence="2">The sequence shown here is derived from an EMBL/GenBank/DDBJ whole genome shotgun (WGS) entry which is preliminary data.</text>
</comment>
<dbReference type="Pfam" id="PF00884">
    <property type="entry name" value="Sulfatase"/>
    <property type="match status" value="1"/>
</dbReference>
<dbReference type="InterPro" id="IPR000917">
    <property type="entry name" value="Sulfatase_N"/>
</dbReference>
<dbReference type="RefSeq" id="WP_282592840.1">
    <property type="nucleotide sequence ID" value="NZ_JAPAAF010000032.1"/>
</dbReference>
<proteinExistence type="predicted"/>
<evidence type="ECO:0000313" key="2">
    <source>
        <dbReference type="EMBL" id="MCW0484247.1"/>
    </source>
</evidence>
<sequence>MKNKILFTAALTTCYALSVSAQQSKKPNVLFFIADDLARNELGCYGGENVKTPHIDRFAKEGVRFNRMFSSTTMCAPTRASIYTGLYPVHNGVYKNHGDTKPEVKSIVHYFQEMGYRVGLTGKTHFRPRSVYNFEMIEGFEPNCVKRTADYTFNGISGFMKRDDKQPFCLVVCSTLPHAPWTVGDPAQFEPEKLKLPPHFVDNAETREALCKYLAEVAALDQQFGDVLETLEKTGKEKETLVIFSGEQGPQFPGGKWTSWDYGQKSAFIIKSPEGYLNGKTTEAVVQYEDVLPTLIDYAGGKIPKEMEGESFLPVLKGKKSGHRKWAYGVHNNVPEGTPYPIRSIRNDSYKLIVNLTPEASYFEKHLMNPNKEGYWDTWVRDAKSNDVAKKWVDRYVTRPEIELYDTEKDPWELTNLASDQKMKPIIDRMKKELFNWMKQQGDTGKALDVETGE</sequence>
<organism evidence="2 3">
    <name type="scientific">Gaoshiqia sediminis</name>
    <dbReference type="NCBI Taxonomy" id="2986998"/>
    <lineage>
        <taxon>Bacteria</taxon>
        <taxon>Pseudomonadati</taxon>
        <taxon>Bacteroidota</taxon>
        <taxon>Bacteroidia</taxon>
        <taxon>Marinilabiliales</taxon>
        <taxon>Prolixibacteraceae</taxon>
        <taxon>Gaoshiqia</taxon>
    </lineage>
</organism>
<dbReference type="SUPFAM" id="SSF53649">
    <property type="entry name" value="Alkaline phosphatase-like"/>
    <property type="match status" value="1"/>
</dbReference>
<dbReference type="CDD" id="cd16027">
    <property type="entry name" value="SGSH"/>
    <property type="match status" value="1"/>
</dbReference>
<accession>A0AA42CAT3</accession>
<protein>
    <submittedName>
        <fullName evidence="2">Sulfatase</fullName>
    </submittedName>
</protein>
<dbReference type="AlphaFoldDB" id="A0AA42CAT3"/>
<name>A0AA42CAT3_9BACT</name>
<dbReference type="PANTHER" id="PTHR43751:SF1">
    <property type="entry name" value="SULFATASE ATSG-RELATED"/>
    <property type="match status" value="1"/>
</dbReference>
<dbReference type="EMBL" id="JAPAAF010000032">
    <property type="protein sequence ID" value="MCW0484247.1"/>
    <property type="molecule type" value="Genomic_DNA"/>
</dbReference>
<dbReference type="Gene3D" id="3.40.720.10">
    <property type="entry name" value="Alkaline Phosphatase, subunit A"/>
    <property type="match status" value="1"/>
</dbReference>
<evidence type="ECO:0000259" key="1">
    <source>
        <dbReference type="Pfam" id="PF00884"/>
    </source>
</evidence>
<evidence type="ECO:0000313" key="3">
    <source>
        <dbReference type="Proteomes" id="UP001163821"/>
    </source>
</evidence>
<dbReference type="InterPro" id="IPR052701">
    <property type="entry name" value="GAG_Ulvan_Degrading_Sulfatases"/>
</dbReference>